<dbReference type="AlphaFoldDB" id="X0X6F9"/>
<dbReference type="InterPro" id="IPR007842">
    <property type="entry name" value="HEPN_dom"/>
</dbReference>
<protein>
    <recommendedName>
        <fullName evidence="1">HEPN domain-containing protein</fullName>
    </recommendedName>
</protein>
<dbReference type="EMBL" id="BARS01049375">
    <property type="protein sequence ID" value="GAG32258.1"/>
    <property type="molecule type" value="Genomic_DNA"/>
</dbReference>
<evidence type="ECO:0000259" key="1">
    <source>
        <dbReference type="PROSITE" id="PS50910"/>
    </source>
</evidence>
<dbReference type="SUPFAM" id="SSF81593">
    <property type="entry name" value="Nucleotidyltransferase substrate binding subunit/domain"/>
    <property type="match status" value="1"/>
</dbReference>
<proteinExistence type="predicted"/>
<sequence length="156" mass="18021">KKAARAPFRSFQLYYGKERQFMPEDEIQIAKQWAAKADNDLLDADNNLKSEKIPYDTVCFHCQQAAEKILKAYLIANQKPHPITHDLLLILEQILSLNPEAERLRDTLVILTPYAVEIRYPDDYFMPTDQDTAEARKAAAEVYQWLKSTCPAIFSE</sequence>
<gene>
    <name evidence="2" type="ORF">S01H1_73861</name>
</gene>
<dbReference type="PROSITE" id="PS50910">
    <property type="entry name" value="HEPN"/>
    <property type="match status" value="1"/>
</dbReference>
<dbReference type="SMART" id="SM00748">
    <property type="entry name" value="HEPN"/>
    <property type="match status" value="1"/>
</dbReference>
<evidence type="ECO:0000313" key="2">
    <source>
        <dbReference type="EMBL" id="GAG32258.1"/>
    </source>
</evidence>
<dbReference type="Pfam" id="PF05168">
    <property type="entry name" value="HEPN"/>
    <property type="match status" value="1"/>
</dbReference>
<feature type="domain" description="HEPN" evidence="1">
    <location>
        <begin position="36"/>
        <end position="142"/>
    </location>
</feature>
<reference evidence="2" key="1">
    <citation type="journal article" date="2014" name="Front. Microbiol.">
        <title>High frequency of phylogenetically diverse reductive dehalogenase-homologous genes in deep subseafloor sedimentary metagenomes.</title>
        <authorList>
            <person name="Kawai M."/>
            <person name="Futagami T."/>
            <person name="Toyoda A."/>
            <person name="Takaki Y."/>
            <person name="Nishi S."/>
            <person name="Hori S."/>
            <person name="Arai W."/>
            <person name="Tsubouchi T."/>
            <person name="Morono Y."/>
            <person name="Uchiyama I."/>
            <person name="Ito T."/>
            <person name="Fujiyama A."/>
            <person name="Inagaki F."/>
            <person name="Takami H."/>
        </authorList>
    </citation>
    <scope>NUCLEOTIDE SEQUENCE</scope>
    <source>
        <strain evidence="2">Expedition CK06-06</strain>
    </source>
</reference>
<feature type="non-terminal residue" evidence="2">
    <location>
        <position position="1"/>
    </location>
</feature>
<name>X0X6F9_9ZZZZ</name>
<comment type="caution">
    <text evidence="2">The sequence shown here is derived from an EMBL/GenBank/DDBJ whole genome shotgun (WGS) entry which is preliminary data.</text>
</comment>
<organism evidence="2">
    <name type="scientific">marine sediment metagenome</name>
    <dbReference type="NCBI Taxonomy" id="412755"/>
    <lineage>
        <taxon>unclassified sequences</taxon>
        <taxon>metagenomes</taxon>
        <taxon>ecological metagenomes</taxon>
    </lineage>
</organism>
<accession>X0X6F9</accession>
<dbReference type="Gene3D" id="1.20.120.330">
    <property type="entry name" value="Nucleotidyltransferases domain 2"/>
    <property type="match status" value="1"/>
</dbReference>